<evidence type="ECO:0000313" key="2">
    <source>
        <dbReference type="EMBL" id="TCO23814.1"/>
    </source>
</evidence>
<dbReference type="Proteomes" id="UP000295684">
    <property type="component" value="Unassembled WGS sequence"/>
</dbReference>
<reference evidence="1" key="1">
    <citation type="journal article" date="2014" name="Int. J. Syst. Evol. Microbiol.">
        <title>Complete genome of a new Firmicutes species belonging to the dominant human colonic microbiota ('Ruminococcus bicirculans') reveals two chromosomes and a selective capacity to utilize plant glucans.</title>
        <authorList>
            <consortium name="NISC Comparative Sequencing Program"/>
            <person name="Wegmann U."/>
            <person name="Louis P."/>
            <person name="Goesmann A."/>
            <person name="Henrissat B."/>
            <person name="Duncan S.H."/>
            <person name="Flint H.J."/>
        </authorList>
    </citation>
    <scope>NUCLEOTIDE SEQUENCE</scope>
    <source>
        <strain evidence="1">CGMCC 1.15644</strain>
    </source>
</reference>
<comment type="caution">
    <text evidence="2">The sequence shown here is derived from an EMBL/GenBank/DDBJ whole genome shotgun (WGS) entry which is preliminary data.</text>
</comment>
<reference evidence="2 3" key="3">
    <citation type="submission" date="2019-03" db="EMBL/GenBank/DDBJ databases">
        <title>Genomic Encyclopedia of Type Strains, Phase IV (KMG-IV): sequencing the most valuable type-strain genomes for metagenomic binning, comparative biology and taxonomic classification.</title>
        <authorList>
            <person name="Goeker M."/>
        </authorList>
    </citation>
    <scope>NUCLEOTIDE SEQUENCE [LARGE SCALE GENOMIC DNA]</scope>
    <source>
        <strain evidence="2 3">DSM 103236</strain>
    </source>
</reference>
<dbReference type="Proteomes" id="UP000622648">
    <property type="component" value="Unassembled WGS sequence"/>
</dbReference>
<organism evidence="2 3">
    <name type="scientific">Pedobacter psychrotolerans</name>
    <dbReference type="NCBI Taxonomy" id="1843235"/>
    <lineage>
        <taxon>Bacteria</taxon>
        <taxon>Pseudomonadati</taxon>
        <taxon>Bacteroidota</taxon>
        <taxon>Sphingobacteriia</taxon>
        <taxon>Sphingobacteriales</taxon>
        <taxon>Sphingobacteriaceae</taxon>
        <taxon>Pedobacter</taxon>
    </lineage>
</organism>
<protein>
    <submittedName>
        <fullName evidence="2">Uncharacterized protein</fullName>
    </submittedName>
</protein>
<evidence type="ECO:0000313" key="3">
    <source>
        <dbReference type="Proteomes" id="UP000295684"/>
    </source>
</evidence>
<proteinExistence type="predicted"/>
<dbReference type="AlphaFoldDB" id="A0A4R2HBQ9"/>
<reference evidence="1" key="4">
    <citation type="submission" date="2024-05" db="EMBL/GenBank/DDBJ databases">
        <authorList>
            <person name="Sun Q."/>
            <person name="Zhou Y."/>
        </authorList>
    </citation>
    <scope>NUCLEOTIDE SEQUENCE</scope>
    <source>
        <strain evidence="1">CGMCC 1.15644</strain>
    </source>
</reference>
<evidence type="ECO:0000313" key="4">
    <source>
        <dbReference type="Proteomes" id="UP000622648"/>
    </source>
</evidence>
<reference evidence="4" key="2">
    <citation type="journal article" date="2019" name="Int. J. Syst. Evol. Microbiol.">
        <title>The Global Catalogue of Microorganisms (GCM) 10K type strain sequencing project: providing services to taxonomists for standard genome sequencing and annotation.</title>
        <authorList>
            <consortium name="The Broad Institute Genomics Platform"/>
            <consortium name="The Broad Institute Genome Sequencing Center for Infectious Disease"/>
            <person name="Wu L."/>
            <person name="Ma J."/>
        </authorList>
    </citation>
    <scope>NUCLEOTIDE SEQUENCE [LARGE SCALE GENOMIC DNA]</scope>
    <source>
        <strain evidence="4">CGMCC 1.15644</strain>
    </source>
</reference>
<gene>
    <name evidence="2" type="ORF">EV200_105288</name>
    <name evidence="1" type="ORF">GCM10011413_31480</name>
</gene>
<accession>A0A4R2HBQ9</accession>
<evidence type="ECO:0000313" key="1">
    <source>
        <dbReference type="EMBL" id="GGE62790.1"/>
    </source>
</evidence>
<dbReference type="OrthoDB" id="9843728at2"/>
<dbReference type="EMBL" id="BMJO01000005">
    <property type="protein sequence ID" value="GGE62790.1"/>
    <property type="molecule type" value="Genomic_DNA"/>
</dbReference>
<keyword evidence="4" id="KW-1185">Reference proteome</keyword>
<dbReference type="RefSeq" id="WP_132533838.1">
    <property type="nucleotide sequence ID" value="NZ_BMJO01000005.1"/>
</dbReference>
<name>A0A4R2HBQ9_9SPHI</name>
<dbReference type="EMBL" id="SLWO01000005">
    <property type="protein sequence ID" value="TCO23814.1"/>
    <property type="molecule type" value="Genomic_DNA"/>
</dbReference>
<sequence>MPQLTQAIINALNNYVQASPGATIQLANLPDGFTPDNVSCWKWALFGLLDNINYNQQNTPTIIHRPANAFDTILLGINPDPASYWSQEQILQTLIQGHQYIMEFDPYAPHNQGDWTIWRQFREEAMTWVCNNISTALGYIEAGQSANYIMVMHYDDAGEDGIPYGPNETHWWIEVPLLNNNFVCIETFPQPSGVQPTLQFRFNQRYADFGNICTPLSDLNQAHVDLLSNIVANGQ</sequence>